<dbReference type="PANTHER" id="PTHR34220">
    <property type="entry name" value="SENSOR HISTIDINE KINASE YPDA"/>
    <property type="match status" value="1"/>
</dbReference>
<keyword evidence="8" id="KW-0472">Membrane</keyword>
<dbReference type="Gene3D" id="3.30.565.10">
    <property type="entry name" value="Histidine kinase-like ATPase, C-terminal domain"/>
    <property type="match status" value="1"/>
</dbReference>
<keyword evidence="10" id="KW-1185">Reference proteome</keyword>
<keyword evidence="6 9" id="KW-0418">Kinase</keyword>
<evidence type="ECO:0000256" key="4">
    <source>
        <dbReference type="ARBA" id="ARBA00022679"/>
    </source>
</evidence>
<dbReference type="SMART" id="SM00387">
    <property type="entry name" value="HATPase_c"/>
    <property type="match status" value="1"/>
</dbReference>
<dbReference type="Pfam" id="PF00672">
    <property type="entry name" value="HAMP"/>
    <property type="match status" value="1"/>
</dbReference>
<dbReference type="Gene3D" id="3.30.450.20">
    <property type="entry name" value="PAS domain"/>
    <property type="match status" value="1"/>
</dbReference>
<dbReference type="Proteomes" id="UP000275368">
    <property type="component" value="Chromosome"/>
</dbReference>
<organism evidence="9 10">
    <name type="scientific">Paenibacillus baekrokdamisoli</name>
    <dbReference type="NCBI Taxonomy" id="1712516"/>
    <lineage>
        <taxon>Bacteria</taxon>
        <taxon>Bacillati</taxon>
        <taxon>Bacillota</taxon>
        <taxon>Bacilli</taxon>
        <taxon>Bacillales</taxon>
        <taxon>Paenibacillaceae</taxon>
        <taxon>Paenibacillus</taxon>
    </lineage>
</organism>
<dbReference type="InterPro" id="IPR033479">
    <property type="entry name" value="dCache_1"/>
</dbReference>
<dbReference type="InterPro" id="IPR010559">
    <property type="entry name" value="Sig_transdc_His_kin_internal"/>
</dbReference>
<dbReference type="EMBL" id="AP019308">
    <property type="protein sequence ID" value="BBH20343.1"/>
    <property type="molecule type" value="Genomic_DNA"/>
</dbReference>
<dbReference type="GO" id="GO:0005886">
    <property type="term" value="C:plasma membrane"/>
    <property type="evidence" value="ECO:0007669"/>
    <property type="project" value="UniProtKB-SubCell"/>
</dbReference>
<comment type="subcellular location">
    <subcellularLocation>
        <location evidence="1">Cell membrane</location>
        <topology evidence="1">Multi-pass membrane protein</topology>
    </subcellularLocation>
</comment>
<dbReference type="PROSITE" id="PS50885">
    <property type="entry name" value="HAMP"/>
    <property type="match status" value="1"/>
</dbReference>
<dbReference type="InterPro" id="IPR003660">
    <property type="entry name" value="HAMP_dom"/>
</dbReference>
<protein>
    <submittedName>
        <fullName evidence="9">Sensor histidine kinase</fullName>
    </submittedName>
</protein>
<evidence type="ECO:0000313" key="9">
    <source>
        <dbReference type="EMBL" id="BBH20343.1"/>
    </source>
</evidence>
<proteinExistence type="predicted"/>
<gene>
    <name evidence="9" type="ORF">Back11_16880</name>
</gene>
<dbReference type="GO" id="GO:0000155">
    <property type="term" value="F:phosphorelay sensor kinase activity"/>
    <property type="evidence" value="ECO:0007669"/>
    <property type="project" value="InterPro"/>
</dbReference>
<dbReference type="SUPFAM" id="SSF55874">
    <property type="entry name" value="ATPase domain of HSP90 chaperone/DNA topoisomerase II/histidine kinase"/>
    <property type="match status" value="1"/>
</dbReference>
<keyword evidence="5" id="KW-0812">Transmembrane</keyword>
<evidence type="ECO:0000256" key="1">
    <source>
        <dbReference type="ARBA" id="ARBA00004651"/>
    </source>
</evidence>
<evidence type="ECO:0000256" key="6">
    <source>
        <dbReference type="ARBA" id="ARBA00022777"/>
    </source>
</evidence>
<dbReference type="RefSeq" id="WP_125655317.1">
    <property type="nucleotide sequence ID" value="NZ_AP019308.1"/>
</dbReference>
<keyword evidence="3" id="KW-0597">Phosphoprotein</keyword>
<evidence type="ECO:0000256" key="7">
    <source>
        <dbReference type="ARBA" id="ARBA00022989"/>
    </source>
</evidence>
<evidence type="ECO:0000313" key="10">
    <source>
        <dbReference type="Proteomes" id="UP000275368"/>
    </source>
</evidence>
<dbReference type="CDD" id="cd06225">
    <property type="entry name" value="HAMP"/>
    <property type="match status" value="1"/>
</dbReference>
<dbReference type="InterPro" id="IPR050640">
    <property type="entry name" value="Bact_2-comp_sensor_kinase"/>
</dbReference>
<dbReference type="Pfam" id="PF06580">
    <property type="entry name" value="His_kinase"/>
    <property type="match status" value="1"/>
</dbReference>
<evidence type="ECO:0000256" key="5">
    <source>
        <dbReference type="ARBA" id="ARBA00022692"/>
    </source>
</evidence>
<dbReference type="SMART" id="SM00304">
    <property type="entry name" value="HAMP"/>
    <property type="match status" value="1"/>
</dbReference>
<keyword evidence="4" id="KW-0808">Transferase</keyword>
<sequence length="596" mass="67516">MLKLKSLRFRMFVLFFICSLILLTLMTGLYYQRSAEQINARVGAVALRNVSQASQSVDLLLRGYSALTKSVASNPDIQRRVGKKETNNALRTINERMITNTLGAIFYSWQDVQAIYIISETGAVYSFGQRPTQLIDADYASRDWYKKIKGTSGEMMWYGVMNHSLIDKRESSSVFVFGKKMYDILQTKPIGMVIVEMKPTDILNTVTNLHITDNSLQYVIDRSGVAVVTGDSERLQKKLDPSYLDGVTDSSELLKENAKEMIVASDLKETAWRIIGITPKSDLMLERLATQRYYLIMLVMLILLSSLLALTVSNLISRPIKRVIREMKRVELGNLDIMLEMKSFDEINVFVAGFNRMVQRVHALVERVRIVTTSEKNAQLVALQAQINPHFLFNTLDMMYWMIDDDRQRNQLGDVVLSLSHMFRYSSNWDTAELVTLRDEMEQTDHYLLIIKTRLGGHLDFTMDVAPECLDVPLPKLILQPIVENAVIHGLDKLKDRSKASIRIEVRMDKGVLFIDVIDNGIGMDEASVERITASFTEGSGRSRSIGLNNVNSRLALRFGPLYGLRIRSEVGQGTVVTIVIPFFRSMQDAEGMGTS</sequence>
<dbReference type="SUPFAM" id="SSF158472">
    <property type="entry name" value="HAMP domain-like"/>
    <property type="match status" value="1"/>
</dbReference>
<dbReference type="KEGG" id="pbk:Back11_16880"/>
<keyword evidence="7" id="KW-1133">Transmembrane helix</keyword>
<reference evidence="9 10" key="1">
    <citation type="submission" date="2018-11" db="EMBL/GenBank/DDBJ databases">
        <title>Complete genome sequence of Paenibacillus baekrokdamisoli strain KCTC 33723.</title>
        <authorList>
            <person name="Kang S.W."/>
            <person name="Lee K.C."/>
            <person name="Kim K.K."/>
            <person name="Kim J.S."/>
            <person name="Kim D.S."/>
            <person name="Ko S.H."/>
            <person name="Yang S.H."/>
            <person name="Lee J.S."/>
        </authorList>
    </citation>
    <scope>NUCLEOTIDE SEQUENCE [LARGE SCALE GENOMIC DNA]</scope>
    <source>
        <strain evidence="9 10">KCTC 33723</strain>
    </source>
</reference>
<dbReference type="InterPro" id="IPR003594">
    <property type="entry name" value="HATPase_dom"/>
</dbReference>
<evidence type="ECO:0000256" key="8">
    <source>
        <dbReference type="ARBA" id="ARBA00023136"/>
    </source>
</evidence>
<dbReference type="Pfam" id="PF02518">
    <property type="entry name" value="HATPase_c"/>
    <property type="match status" value="1"/>
</dbReference>
<dbReference type="Gene3D" id="6.10.340.10">
    <property type="match status" value="1"/>
</dbReference>
<accession>A0A3G9J692</accession>
<dbReference type="CDD" id="cd18773">
    <property type="entry name" value="PDC1_HK_sensor"/>
    <property type="match status" value="1"/>
</dbReference>
<dbReference type="PANTHER" id="PTHR34220:SF7">
    <property type="entry name" value="SENSOR HISTIDINE KINASE YPDA"/>
    <property type="match status" value="1"/>
</dbReference>
<evidence type="ECO:0000256" key="3">
    <source>
        <dbReference type="ARBA" id="ARBA00022553"/>
    </source>
</evidence>
<dbReference type="AlphaFoldDB" id="A0A3G9J692"/>
<keyword evidence="2" id="KW-1003">Cell membrane</keyword>
<name>A0A3G9J692_9BACL</name>
<dbReference type="InterPro" id="IPR036890">
    <property type="entry name" value="HATPase_C_sf"/>
</dbReference>
<dbReference type="OrthoDB" id="9776552at2"/>
<dbReference type="Pfam" id="PF02743">
    <property type="entry name" value="dCache_1"/>
    <property type="match status" value="1"/>
</dbReference>
<evidence type="ECO:0000256" key="2">
    <source>
        <dbReference type="ARBA" id="ARBA00022475"/>
    </source>
</evidence>